<gene>
    <name evidence="2" type="ORF">ECPE_LOCUS12902</name>
</gene>
<organism evidence="4">
    <name type="scientific">Echinostoma caproni</name>
    <dbReference type="NCBI Taxonomy" id="27848"/>
    <lineage>
        <taxon>Eukaryota</taxon>
        <taxon>Metazoa</taxon>
        <taxon>Spiralia</taxon>
        <taxon>Lophotrochozoa</taxon>
        <taxon>Platyhelminthes</taxon>
        <taxon>Trematoda</taxon>
        <taxon>Digenea</taxon>
        <taxon>Plagiorchiida</taxon>
        <taxon>Echinostomata</taxon>
        <taxon>Echinostomatoidea</taxon>
        <taxon>Echinostomatidae</taxon>
        <taxon>Echinostoma</taxon>
    </lineage>
</organism>
<evidence type="ECO:0000313" key="4">
    <source>
        <dbReference type="WBParaSite" id="ECPE_0001294101-mRNA-1"/>
    </source>
</evidence>
<dbReference type="Proteomes" id="UP000272942">
    <property type="component" value="Unassembled WGS sequence"/>
</dbReference>
<accession>A0A183B118</accession>
<feature type="compositionally biased region" description="Basic and acidic residues" evidence="1">
    <location>
        <begin position="76"/>
        <end position="88"/>
    </location>
</feature>
<dbReference type="OrthoDB" id="10596407at2759"/>
<feature type="compositionally biased region" description="Basic and acidic residues" evidence="1">
    <location>
        <begin position="1"/>
        <end position="23"/>
    </location>
</feature>
<evidence type="ECO:0000313" key="2">
    <source>
        <dbReference type="EMBL" id="VDP90174.1"/>
    </source>
</evidence>
<evidence type="ECO:0000256" key="1">
    <source>
        <dbReference type="SAM" id="MobiDB-lite"/>
    </source>
</evidence>
<protein>
    <submittedName>
        <fullName evidence="4">ARHGB</fullName>
    </submittedName>
</protein>
<dbReference type="EMBL" id="UZAN01053869">
    <property type="protein sequence ID" value="VDP90174.1"/>
    <property type="molecule type" value="Genomic_DNA"/>
</dbReference>
<proteinExistence type="predicted"/>
<dbReference type="WBParaSite" id="ECPE_0001294101-mRNA-1">
    <property type="protein sequence ID" value="ECPE_0001294101-mRNA-1"/>
    <property type="gene ID" value="ECPE_0001294101"/>
</dbReference>
<sequence>EEKAPVPRHSVPSDRVCESRSELDGVYFSDTESRGSPRHGDSFEHGELPESLADAVSLGAISMMTGISCYDELPDDERSSDSDADRQSGPKSDAIEVGPRTRLAGCASLKLLGRSYWGPSSTSTSSSSPAASSVHPGEVPLEFAGESENTALLEWLEQRMLSLLAPLAERHLGLLARLRAELQRSETPDWSSSHHAVSDGLQSLAKHDRAESGDILTDIFDANLARAEPCETVDSDSDNSASLPGPDVMGTGEPGSSGSTTYSVLQAGGESRRHSALESEQPCSGPGEAPPTPKTDPGAFGSFDSVFAAYLDLLEVIRIH</sequence>
<feature type="region of interest" description="Disordered" evidence="1">
    <location>
        <begin position="69"/>
        <end position="99"/>
    </location>
</feature>
<feature type="compositionally biased region" description="Low complexity" evidence="1">
    <location>
        <begin position="250"/>
        <end position="263"/>
    </location>
</feature>
<feature type="region of interest" description="Disordered" evidence="1">
    <location>
        <begin position="1"/>
        <end position="50"/>
    </location>
</feature>
<evidence type="ECO:0000313" key="3">
    <source>
        <dbReference type="Proteomes" id="UP000272942"/>
    </source>
</evidence>
<dbReference type="AlphaFoldDB" id="A0A183B118"/>
<feature type="compositionally biased region" description="Basic and acidic residues" evidence="1">
    <location>
        <begin position="31"/>
        <end position="48"/>
    </location>
</feature>
<keyword evidence="3" id="KW-1185">Reference proteome</keyword>
<feature type="region of interest" description="Disordered" evidence="1">
    <location>
        <begin position="230"/>
        <end position="298"/>
    </location>
</feature>
<reference evidence="4" key="1">
    <citation type="submission" date="2016-06" db="UniProtKB">
        <authorList>
            <consortium name="WormBaseParasite"/>
        </authorList>
    </citation>
    <scope>IDENTIFICATION</scope>
</reference>
<reference evidence="2 3" key="2">
    <citation type="submission" date="2018-11" db="EMBL/GenBank/DDBJ databases">
        <authorList>
            <consortium name="Pathogen Informatics"/>
        </authorList>
    </citation>
    <scope>NUCLEOTIDE SEQUENCE [LARGE SCALE GENOMIC DNA]</scope>
    <source>
        <strain evidence="2 3">Egypt</strain>
    </source>
</reference>
<name>A0A183B118_9TREM</name>